<reference evidence="5" key="1">
    <citation type="journal article" date="2022" name="ISME J.">
        <title>Identification of active gaseous-alkane degraders at natural gas seeps.</title>
        <authorList>
            <person name="Farhan Ul Haque M."/>
            <person name="Hernandez M."/>
            <person name="Crombie A.T."/>
            <person name="Murrell J.C."/>
        </authorList>
    </citation>
    <scope>NUCLEOTIDE SEQUENCE</scope>
    <source>
        <strain evidence="5">PC2</strain>
    </source>
</reference>
<evidence type="ECO:0000256" key="3">
    <source>
        <dbReference type="ARBA" id="ARBA00023163"/>
    </source>
</evidence>
<dbReference type="InterPro" id="IPR036527">
    <property type="entry name" value="SCP2_sterol-bd_dom_sf"/>
</dbReference>
<dbReference type="RefSeq" id="WP_243066727.1">
    <property type="nucleotide sequence ID" value="NZ_JAIVFK010000032.1"/>
</dbReference>
<dbReference type="EMBL" id="JAIVFP010000001">
    <property type="protein sequence ID" value="MCI4682731.1"/>
    <property type="molecule type" value="Genomic_DNA"/>
</dbReference>
<protein>
    <submittedName>
        <fullName evidence="5">Helix-turn-helix transcriptional regulator</fullName>
    </submittedName>
</protein>
<dbReference type="InterPro" id="IPR002577">
    <property type="entry name" value="HTH_HxlR"/>
</dbReference>
<keyword evidence="6" id="KW-1185">Reference proteome</keyword>
<name>A0ABS9Z5J2_9HYPH</name>
<dbReference type="InterPro" id="IPR036390">
    <property type="entry name" value="WH_DNA-bd_sf"/>
</dbReference>
<dbReference type="CDD" id="cd00090">
    <property type="entry name" value="HTH_ARSR"/>
    <property type="match status" value="1"/>
</dbReference>
<comment type="caution">
    <text evidence="5">The sequence shown here is derived from an EMBL/GenBank/DDBJ whole genome shotgun (WGS) entry which is preliminary data.</text>
</comment>
<evidence type="ECO:0000259" key="4">
    <source>
        <dbReference type="PROSITE" id="PS51118"/>
    </source>
</evidence>
<evidence type="ECO:0000313" key="5">
    <source>
        <dbReference type="EMBL" id="MCI4682731.1"/>
    </source>
</evidence>
<organism evidence="5 6">
    <name type="scientific">Candidatus Rhodoblastus alkanivorans</name>
    <dbReference type="NCBI Taxonomy" id="2954117"/>
    <lineage>
        <taxon>Bacteria</taxon>
        <taxon>Pseudomonadati</taxon>
        <taxon>Pseudomonadota</taxon>
        <taxon>Alphaproteobacteria</taxon>
        <taxon>Hyphomicrobiales</taxon>
        <taxon>Rhodoblastaceae</taxon>
        <taxon>Rhodoblastus</taxon>
    </lineage>
</organism>
<accession>A0ABS9Z5J2</accession>
<keyword evidence="3" id="KW-0804">Transcription</keyword>
<dbReference type="PANTHER" id="PTHR33204:SF18">
    <property type="entry name" value="TRANSCRIPTIONAL REGULATORY PROTEIN"/>
    <property type="match status" value="1"/>
</dbReference>
<evidence type="ECO:0000256" key="2">
    <source>
        <dbReference type="ARBA" id="ARBA00023125"/>
    </source>
</evidence>
<gene>
    <name evidence="5" type="ORF">K2U94_08115</name>
</gene>
<feature type="domain" description="HTH hxlR-type" evidence="4">
    <location>
        <begin position="11"/>
        <end position="103"/>
    </location>
</feature>
<dbReference type="PROSITE" id="PS51118">
    <property type="entry name" value="HTH_HXLR"/>
    <property type="match status" value="1"/>
</dbReference>
<dbReference type="InterPro" id="IPR011991">
    <property type="entry name" value="ArsR-like_HTH"/>
</dbReference>
<dbReference type="InterPro" id="IPR036388">
    <property type="entry name" value="WH-like_DNA-bd_sf"/>
</dbReference>
<evidence type="ECO:0000256" key="1">
    <source>
        <dbReference type="ARBA" id="ARBA00023015"/>
    </source>
</evidence>
<keyword evidence="1" id="KW-0805">Transcription regulation</keyword>
<dbReference type="SUPFAM" id="SSF46785">
    <property type="entry name" value="Winged helix' DNA-binding domain"/>
    <property type="match status" value="1"/>
</dbReference>
<keyword evidence="2" id="KW-0238">DNA-binding</keyword>
<dbReference type="PANTHER" id="PTHR33204">
    <property type="entry name" value="TRANSCRIPTIONAL REGULATOR, MARR FAMILY"/>
    <property type="match status" value="1"/>
</dbReference>
<proteinExistence type="predicted"/>
<dbReference type="Gene3D" id="1.10.10.10">
    <property type="entry name" value="Winged helix-like DNA-binding domain superfamily/Winged helix DNA-binding domain"/>
    <property type="match status" value="1"/>
</dbReference>
<sequence length="237" mass="26785">MVEKKSYGQFCPVAVAAEVLTERWMPLIIRELLCGSVRFNDLQRGVPRMSPALLSARLKRLQAAGIVEHRSGGEYHLTTAGRELFPVIEQMGLWAQRWLRHDLTAAANLDPNLLMWDIRRNVRNPVGEGERRYVTEFHLSGAPEGRRAYWLVFEPGLVDLCTIDPGFDVDLYVETSLPALTRVWLGHVSIDQAIRDEQLTFDGSRRDVAAFRSWFALSLFARAGREPAGRETRPAAG</sequence>
<evidence type="ECO:0000313" key="6">
    <source>
        <dbReference type="Proteomes" id="UP001139104"/>
    </source>
</evidence>
<dbReference type="Pfam" id="PF01638">
    <property type="entry name" value="HxlR"/>
    <property type="match status" value="1"/>
</dbReference>
<dbReference type="Proteomes" id="UP001139104">
    <property type="component" value="Unassembled WGS sequence"/>
</dbReference>
<dbReference type="SUPFAM" id="SSF55718">
    <property type="entry name" value="SCP-like"/>
    <property type="match status" value="1"/>
</dbReference>